<dbReference type="PANTHER" id="PTHR23524">
    <property type="entry name" value="TRANSPORTER, PUTATIVE (AFU_ORTHOLOGUE AFUA_8G04850)-RELATED"/>
    <property type="match status" value="1"/>
</dbReference>
<dbReference type="OrthoDB" id="18110at2759"/>
<dbReference type="PANTHER" id="PTHR23524:SF1">
    <property type="entry name" value="MRH DOMAIN-CONTAINING PROTEIN-RELATED"/>
    <property type="match status" value="1"/>
</dbReference>
<dbReference type="InterPro" id="IPR011701">
    <property type="entry name" value="MFS"/>
</dbReference>
<feature type="transmembrane region" description="Helical" evidence="2">
    <location>
        <begin position="453"/>
        <end position="473"/>
    </location>
</feature>
<dbReference type="PROSITE" id="PS50850">
    <property type="entry name" value="MFS"/>
    <property type="match status" value="1"/>
</dbReference>
<evidence type="ECO:0000259" key="3">
    <source>
        <dbReference type="PROSITE" id="PS50850"/>
    </source>
</evidence>
<feature type="transmembrane region" description="Helical" evidence="2">
    <location>
        <begin position="255"/>
        <end position="276"/>
    </location>
</feature>
<feature type="transmembrane region" description="Helical" evidence="2">
    <location>
        <begin position="391"/>
        <end position="411"/>
    </location>
</feature>
<organism evidence="4 5">
    <name type="scientific">Circinella minor</name>
    <dbReference type="NCBI Taxonomy" id="1195481"/>
    <lineage>
        <taxon>Eukaryota</taxon>
        <taxon>Fungi</taxon>
        <taxon>Fungi incertae sedis</taxon>
        <taxon>Mucoromycota</taxon>
        <taxon>Mucoromycotina</taxon>
        <taxon>Mucoromycetes</taxon>
        <taxon>Mucorales</taxon>
        <taxon>Lichtheimiaceae</taxon>
        <taxon>Circinella</taxon>
    </lineage>
</organism>
<dbReference type="Pfam" id="PF07690">
    <property type="entry name" value="MFS_1"/>
    <property type="match status" value="1"/>
</dbReference>
<reference evidence="4 5" key="1">
    <citation type="submission" date="2020-12" db="EMBL/GenBank/DDBJ databases">
        <title>Metabolic potential, ecology and presence of endohyphal bacteria is reflected in genomic diversity of Mucoromycotina.</title>
        <authorList>
            <person name="Muszewska A."/>
            <person name="Okrasinska A."/>
            <person name="Steczkiewicz K."/>
            <person name="Drgas O."/>
            <person name="Orlowska M."/>
            <person name="Perlinska-Lenart U."/>
            <person name="Aleksandrzak-Piekarczyk T."/>
            <person name="Szatraj K."/>
            <person name="Zielenkiewicz U."/>
            <person name="Pilsyk S."/>
            <person name="Malc E."/>
            <person name="Mieczkowski P."/>
            <person name="Kruszewska J.S."/>
            <person name="Biernat P."/>
            <person name="Pawlowska J."/>
        </authorList>
    </citation>
    <scope>NUCLEOTIDE SEQUENCE [LARGE SCALE GENOMIC DNA]</scope>
    <source>
        <strain evidence="4 5">CBS 142.35</strain>
    </source>
</reference>
<name>A0A8H7VM51_9FUNG</name>
<feature type="transmembrane region" description="Helical" evidence="2">
    <location>
        <begin position="87"/>
        <end position="106"/>
    </location>
</feature>
<dbReference type="Gene3D" id="1.20.1250.20">
    <property type="entry name" value="MFS general substrate transporter like domains"/>
    <property type="match status" value="1"/>
</dbReference>
<evidence type="ECO:0000256" key="1">
    <source>
        <dbReference type="ARBA" id="ARBA00004141"/>
    </source>
</evidence>
<keyword evidence="2" id="KW-1133">Transmembrane helix</keyword>
<protein>
    <recommendedName>
        <fullName evidence="3">Major facilitator superfamily (MFS) profile domain-containing protein</fullName>
    </recommendedName>
</protein>
<keyword evidence="2" id="KW-0812">Transmembrane</keyword>
<evidence type="ECO:0000256" key="2">
    <source>
        <dbReference type="SAM" id="Phobius"/>
    </source>
</evidence>
<comment type="subcellular location">
    <subcellularLocation>
        <location evidence="1">Membrane</location>
        <topology evidence="1">Multi-pass membrane protein</topology>
    </subcellularLocation>
</comment>
<comment type="caution">
    <text evidence="4">The sequence shown here is derived from an EMBL/GenBank/DDBJ whole genome shotgun (WGS) entry which is preliminary data.</text>
</comment>
<accession>A0A8H7VM51</accession>
<dbReference type="EMBL" id="JAEPRB010000004">
    <property type="protein sequence ID" value="KAG2227766.1"/>
    <property type="molecule type" value="Genomic_DNA"/>
</dbReference>
<feature type="transmembrane region" description="Helical" evidence="2">
    <location>
        <begin position="214"/>
        <end position="235"/>
    </location>
</feature>
<evidence type="ECO:0000313" key="5">
    <source>
        <dbReference type="Proteomes" id="UP000646827"/>
    </source>
</evidence>
<feature type="transmembrane region" description="Helical" evidence="2">
    <location>
        <begin position="126"/>
        <end position="144"/>
    </location>
</feature>
<evidence type="ECO:0000313" key="4">
    <source>
        <dbReference type="EMBL" id="KAG2227766.1"/>
    </source>
</evidence>
<dbReference type="GO" id="GO:0016020">
    <property type="term" value="C:membrane"/>
    <property type="evidence" value="ECO:0007669"/>
    <property type="project" value="UniProtKB-SubCell"/>
</dbReference>
<dbReference type="SUPFAM" id="SSF103473">
    <property type="entry name" value="MFS general substrate transporter"/>
    <property type="match status" value="1"/>
</dbReference>
<proteinExistence type="predicted"/>
<dbReference type="InterPro" id="IPR036259">
    <property type="entry name" value="MFS_trans_sf"/>
</dbReference>
<feature type="transmembrane region" description="Helical" evidence="2">
    <location>
        <begin position="186"/>
        <end position="207"/>
    </location>
</feature>
<feature type="domain" description="Major facilitator superfamily (MFS) profile" evidence="3">
    <location>
        <begin position="86"/>
        <end position="511"/>
    </location>
</feature>
<dbReference type="GO" id="GO:0022857">
    <property type="term" value="F:transmembrane transporter activity"/>
    <property type="evidence" value="ECO:0007669"/>
    <property type="project" value="InterPro"/>
</dbReference>
<feature type="transmembrane region" description="Helical" evidence="2">
    <location>
        <begin position="367"/>
        <end position="385"/>
    </location>
</feature>
<gene>
    <name evidence="4" type="ORF">INT45_002004</name>
</gene>
<feature type="transmembrane region" description="Helical" evidence="2">
    <location>
        <begin position="485"/>
        <end position="508"/>
    </location>
</feature>
<feature type="transmembrane region" description="Helical" evidence="2">
    <location>
        <begin position="418"/>
        <end position="441"/>
    </location>
</feature>
<dbReference type="InterPro" id="IPR020846">
    <property type="entry name" value="MFS_dom"/>
</dbReference>
<keyword evidence="5" id="KW-1185">Reference proteome</keyword>
<sequence>MSSDLTVKHQVADFDTSKEIIANDYTYNNTTALTSHYPGASIECIDTNTSNKIDIDSNKNDQQQDALPPQKFLYFIKLKAHVHPLQFFFFLFSIFVSLAAIVYFAAAQSWVLTSILGISDNVGDATGSLSTYSEVTSIIFVIVWGIGSDHIQKRTIITISLIIIGVICIVYGFAPNLYPTLLILRLIYSIGTAGTTCMMASMFIEVVHAERAGLVSGLIGTCSGLGAIFAAFVLFTVPTEMAHLGTSPRDPNLIIYAYAAIGATTIAIGVILWFLLPKSPPSEARILSSTVKNNTRDRIWKNLWYGIVAAKDPRIALGYVSSFFARADEVIITHFITLWIQQYYIDEGKCFVGQYCPYASSSSRSQVGIAQSVALVIAPFFGILSEFNREWGLIVAGAIGVAGCIPFAFSIDPTSSQSLAFIILLAMGQYGMIVSGMAVIARDKIPTEFRGGVAGMYSLCGVIGIMVVSKVGGILFDKWMKGAPFLLLGIGHGLIALLALIHFIYMAIQRYVYDNKEVKLLYT</sequence>
<feature type="transmembrane region" description="Helical" evidence="2">
    <location>
        <begin position="156"/>
        <end position="174"/>
    </location>
</feature>
<dbReference type="AlphaFoldDB" id="A0A8H7VM51"/>
<dbReference type="Proteomes" id="UP000646827">
    <property type="component" value="Unassembled WGS sequence"/>
</dbReference>
<keyword evidence="2" id="KW-0472">Membrane</keyword>